<evidence type="ECO:0000313" key="2">
    <source>
        <dbReference type="EMBL" id="MRX71599.1"/>
    </source>
</evidence>
<dbReference type="GO" id="GO:0016020">
    <property type="term" value="C:membrane"/>
    <property type="evidence" value="ECO:0007669"/>
    <property type="project" value="InterPro"/>
</dbReference>
<comment type="caution">
    <text evidence="2">The sequence shown here is derived from an EMBL/GenBank/DDBJ whole genome shotgun (WGS) entry which is preliminary data.</text>
</comment>
<keyword evidence="1" id="KW-1133">Transmembrane helix</keyword>
<accession>A0A7X2LZE0</accession>
<dbReference type="AlphaFoldDB" id="A0A7X2LZE0"/>
<feature type="transmembrane region" description="Helical" evidence="1">
    <location>
        <begin position="105"/>
        <end position="121"/>
    </location>
</feature>
<keyword evidence="3" id="KW-1185">Reference proteome</keyword>
<protein>
    <submittedName>
        <fullName evidence="2">Uncharacterized protein</fullName>
    </submittedName>
</protein>
<dbReference type="InterPro" id="IPR025940">
    <property type="entry name" value="SpoIISA_toxin"/>
</dbReference>
<name>A0A7X2LZE0_9BACI</name>
<proteinExistence type="predicted"/>
<reference evidence="2 3" key="1">
    <citation type="submission" date="2019-11" db="EMBL/GenBank/DDBJ databases">
        <title>Bacillus lacus genome.</title>
        <authorList>
            <person name="Allen C.J."/>
            <person name="Newman J.D."/>
        </authorList>
    </citation>
    <scope>NUCLEOTIDE SEQUENCE [LARGE SCALE GENOMIC DNA]</scope>
    <source>
        <strain evidence="2 3">KCTC 33946</strain>
    </source>
</reference>
<dbReference type="Proteomes" id="UP000448867">
    <property type="component" value="Unassembled WGS sequence"/>
</dbReference>
<dbReference type="EMBL" id="WKKI01000006">
    <property type="protein sequence ID" value="MRX71599.1"/>
    <property type="molecule type" value="Genomic_DNA"/>
</dbReference>
<dbReference type="OrthoDB" id="2852651at2"/>
<feature type="transmembrane region" description="Helical" evidence="1">
    <location>
        <begin position="128"/>
        <end position="147"/>
    </location>
</feature>
<keyword evidence="1" id="KW-0472">Membrane</keyword>
<gene>
    <name evidence="2" type="ORF">GJU40_05335</name>
</gene>
<keyword evidence="1" id="KW-0812">Transmembrane</keyword>
<dbReference type="Pfam" id="PF14171">
    <property type="entry name" value="SpoIISA_toxin"/>
    <property type="match status" value="1"/>
</dbReference>
<sequence>MPAAQHNKIFTKKPLSCVFAYSYIFMEQYMEICLVWTCKKKISKLEYDSSFVNSRISKYRKGKRRGILIIKLFAVVLLSFCIANLVFFLAAPAKYNLSLRSLRKALYTLFFGCVSAGFLLDELIPGDWVLLLTLAGIVVFLDIAVLLTPSIMKIWNAEFQYSDYVENVINKNEKIHEGTMRRVGTMSEMIQNAGNYFDNVLPPESEEEEKQQLQNYLSKYSSTYGFSFQLWELEADPASEEYEFTEAVYSALSRIETLNSFTYGSELDAYAASLSQSEIISLIKEDSMIVPVYMEQRSIFVVLKNEKGTLLEVDAVHITNLIYLYYSFV</sequence>
<evidence type="ECO:0000313" key="3">
    <source>
        <dbReference type="Proteomes" id="UP000448867"/>
    </source>
</evidence>
<organism evidence="2 3">
    <name type="scientific">Metabacillus lacus</name>
    <dbReference type="NCBI Taxonomy" id="1983721"/>
    <lineage>
        <taxon>Bacteria</taxon>
        <taxon>Bacillati</taxon>
        <taxon>Bacillota</taxon>
        <taxon>Bacilli</taxon>
        <taxon>Bacillales</taxon>
        <taxon>Bacillaceae</taxon>
        <taxon>Metabacillus</taxon>
    </lineage>
</organism>
<evidence type="ECO:0000256" key="1">
    <source>
        <dbReference type="SAM" id="Phobius"/>
    </source>
</evidence>
<feature type="transmembrane region" description="Helical" evidence="1">
    <location>
        <begin position="68"/>
        <end position="93"/>
    </location>
</feature>